<gene>
    <name evidence="5" type="ordered locus">LMRG_00429</name>
</gene>
<reference evidence="6" key="1">
    <citation type="submission" date="2010-04" db="EMBL/GenBank/DDBJ databases">
        <title>The genome sequence of Listeria monocytogenes strain 10403S.</title>
        <authorList>
            <consortium name="The Broad Institute Genome Sequencing Platform"/>
            <consortium name="The Broad Institute Genome Sequencing Center for Infectious Disease."/>
            <person name="Borowsky M."/>
            <person name="Borodovsky M."/>
            <person name="Young S.K."/>
            <person name="Zeng Q."/>
            <person name="Koehrsen M."/>
            <person name="Fitzgerald M."/>
            <person name="Wiedmann M."/>
            <person name="Swaminathan B."/>
            <person name="Lauer P."/>
            <person name="Portnoy D."/>
            <person name="Cossart P."/>
            <person name="Buchrieser C."/>
            <person name="Higgins D."/>
            <person name="Abouelleil A."/>
            <person name="Alvarado L."/>
            <person name="Arachchi H.M."/>
            <person name="Berlin A."/>
            <person name="Borenstein D."/>
            <person name="Brown A."/>
            <person name="Chapman S.B."/>
            <person name="Chen Z."/>
            <person name="Dunbar C.D."/>
            <person name="Engels R."/>
            <person name="Freedman E."/>
            <person name="Gearin G."/>
            <person name="Gellesch M."/>
            <person name="Goldberg J."/>
            <person name="Griggs A."/>
            <person name="Gujja S."/>
            <person name="Heilman E."/>
            <person name="Heiman D."/>
            <person name="Howarth C."/>
            <person name="Jen D."/>
            <person name="Larson L."/>
            <person name="Lui A."/>
            <person name="MacDonald J."/>
            <person name="Mehta T."/>
            <person name="Montmayeur A."/>
            <person name="Neiman D."/>
            <person name="Park D."/>
            <person name="Pearson M."/>
            <person name="Priest M."/>
            <person name="Richards J."/>
            <person name="Roberts A."/>
            <person name="Saif S."/>
            <person name="Shea T."/>
            <person name="Shenoy N."/>
            <person name="Sisk P."/>
            <person name="Stolte C."/>
            <person name="Sykes S."/>
            <person name="Walk T."/>
            <person name="White J."/>
            <person name="Yandava C."/>
            <person name="Haas B."/>
            <person name="Nusbaum C."/>
            <person name="Birren B."/>
        </authorList>
    </citation>
    <scope>NUCLEOTIDE SEQUENCE [LARGE SCALE GENOMIC DNA]</scope>
    <source>
        <strain evidence="6">10403S</strain>
    </source>
</reference>
<dbReference type="Pfam" id="PF00392">
    <property type="entry name" value="GntR"/>
    <property type="match status" value="1"/>
</dbReference>
<evidence type="ECO:0000256" key="3">
    <source>
        <dbReference type="ARBA" id="ARBA00023163"/>
    </source>
</evidence>
<keyword evidence="3" id="KW-0804">Transcription</keyword>
<dbReference type="RefSeq" id="WP_003721861.1">
    <property type="nucleotide sequence ID" value="NC_017544.1"/>
</dbReference>
<dbReference type="InterPro" id="IPR036390">
    <property type="entry name" value="WH_DNA-bd_sf"/>
</dbReference>
<protein>
    <recommendedName>
        <fullName evidence="4">HTH gntR-type domain-containing protein</fullName>
    </recommendedName>
</protein>
<proteinExistence type="predicted"/>
<keyword evidence="2" id="KW-0238">DNA-binding</keyword>
<dbReference type="AlphaFoldDB" id="A0A0H3GII3"/>
<evidence type="ECO:0000313" key="6">
    <source>
        <dbReference type="Proteomes" id="UP000001288"/>
    </source>
</evidence>
<dbReference type="Gene3D" id="1.10.10.10">
    <property type="entry name" value="Winged helix-like DNA-binding domain superfamily/Winged helix DNA-binding domain"/>
    <property type="match status" value="1"/>
</dbReference>
<evidence type="ECO:0000313" key="5">
    <source>
        <dbReference type="EMBL" id="AEO05743.1"/>
    </source>
</evidence>
<dbReference type="SUPFAM" id="SSF46785">
    <property type="entry name" value="Winged helix' DNA-binding domain"/>
    <property type="match status" value="1"/>
</dbReference>
<dbReference type="EMBL" id="CP002002">
    <property type="protein sequence ID" value="AEO05743.1"/>
    <property type="molecule type" value="Genomic_DNA"/>
</dbReference>
<dbReference type="CDD" id="cd07377">
    <property type="entry name" value="WHTH_GntR"/>
    <property type="match status" value="1"/>
</dbReference>
<dbReference type="Proteomes" id="UP000001288">
    <property type="component" value="Chromosome"/>
</dbReference>
<dbReference type="GO" id="GO:0003677">
    <property type="term" value="F:DNA binding"/>
    <property type="evidence" value="ECO:0007669"/>
    <property type="project" value="UniProtKB-KW"/>
</dbReference>
<accession>A0A0H3GII3</accession>
<evidence type="ECO:0000259" key="4">
    <source>
        <dbReference type="PROSITE" id="PS50949"/>
    </source>
</evidence>
<organism evidence="5 6">
    <name type="scientific">Listeria monocytogenes serotype 1/2a (strain 10403S)</name>
    <dbReference type="NCBI Taxonomy" id="393133"/>
    <lineage>
        <taxon>Bacteria</taxon>
        <taxon>Bacillati</taxon>
        <taxon>Bacillota</taxon>
        <taxon>Bacilli</taxon>
        <taxon>Bacillales</taxon>
        <taxon>Listeriaceae</taxon>
        <taxon>Listeria</taxon>
    </lineage>
</organism>
<evidence type="ECO:0000256" key="1">
    <source>
        <dbReference type="ARBA" id="ARBA00023015"/>
    </source>
</evidence>
<dbReference type="KEGG" id="lmt:LMRG_00429"/>
<keyword evidence="1" id="KW-0805">Transcription regulation</keyword>
<feature type="domain" description="HTH gntR-type" evidence="4">
    <location>
        <begin position="7"/>
        <end position="75"/>
    </location>
</feature>
<dbReference type="PANTHER" id="PTHR38445:SF6">
    <property type="entry name" value="GNTR-FAMILY TRANSCRIPTIONAL REGULATOR"/>
    <property type="match status" value="1"/>
</dbReference>
<dbReference type="SMART" id="SM00345">
    <property type="entry name" value="HTH_GNTR"/>
    <property type="match status" value="1"/>
</dbReference>
<evidence type="ECO:0000256" key="2">
    <source>
        <dbReference type="ARBA" id="ARBA00023125"/>
    </source>
</evidence>
<dbReference type="InterPro" id="IPR000524">
    <property type="entry name" value="Tscrpt_reg_HTH_GntR"/>
</dbReference>
<dbReference type="PROSITE" id="PS50949">
    <property type="entry name" value="HTH_GNTR"/>
    <property type="match status" value="1"/>
</dbReference>
<dbReference type="SMR" id="A0A0H3GII3"/>
<dbReference type="GO" id="GO:0003700">
    <property type="term" value="F:DNA-binding transcription factor activity"/>
    <property type="evidence" value="ECO:0007669"/>
    <property type="project" value="InterPro"/>
</dbReference>
<dbReference type="HOGENOM" id="CLU_017584_10_0_9"/>
<dbReference type="InterPro" id="IPR036388">
    <property type="entry name" value="WH-like_DNA-bd_sf"/>
</dbReference>
<dbReference type="PANTHER" id="PTHR38445">
    <property type="entry name" value="HTH-TYPE TRANSCRIPTIONAL REPRESSOR YTRA"/>
    <property type="match status" value="1"/>
</dbReference>
<sequence length="125" mass="14435">MKFDDSKPIYKQIVHYIHTEIVTGTYEAGDKLLSVRELATKLEVNPTTIQRAYAELEETEIIYTVRGTGKYLTEDKRRIEQLENDIAKQLTENFISEMSKLGINKEKIIAWVKKVEEVEVNVSGK</sequence>
<name>A0A0H3GII3_LISM4</name>
<dbReference type="Gene3D" id="1.10.287.2110">
    <property type="match status" value="1"/>
</dbReference>